<dbReference type="PANTHER" id="PTHR43737">
    <property type="entry name" value="BLL7424 PROTEIN"/>
    <property type="match status" value="1"/>
</dbReference>
<comment type="caution">
    <text evidence="1">The sequence shown here is derived from an EMBL/GenBank/DDBJ whole genome shotgun (WGS) entry which is preliminary data.</text>
</comment>
<dbReference type="Pfam" id="PF07394">
    <property type="entry name" value="DUF1501"/>
    <property type="match status" value="1"/>
</dbReference>
<dbReference type="InterPro" id="IPR010869">
    <property type="entry name" value="DUF1501"/>
</dbReference>
<evidence type="ECO:0000313" key="1">
    <source>
        <dbReference type="EMBL" id="CAL2081794.1"/>
    </source>
</evidence>
<evidence type="ECO:0000313" key="2">
    <source>
        <dbReference type="Proteomes" id="UP001497416"/>
    </source>
</evidence>
<reference evidence="1 2" key="1">
    <citation type="submission" date="2024-05" db="EMBL/GenBank/DDBJ databases">
        <authorList>
            <person name="Duchaud E."/>
        </authorList>
    </citation>
    <scope>NUCLEOTIDE SEQUENCE [LARGE SCALE GENOMIC DNA]</scope>
    <source>
        <strain evidence="1">Ena-SAMPLE-TAB-13-05-2024-13:56:06:370-140302</strain>
    </source>
</reference>
<organism evidence="1 2">
    <name type="scientific">Tenacibaculum platacis</name>
    <dbReference type="NCBI Taxonomy" id="3137852"/>
    <lineage>
        <taxon>Bacteria</taxon>
        <taxon>Pseudomonadati</taxon>
        <taxon>Bacteroidota</taxon>
        <taxon>Flavobacteriia</taxon>
        <taxon>Flavobacteriales</taxon>
        <taxon>Flavobacteriaceae</taxon>
        <taxon>Tenacibaculum</taxon>
    </lineage>
</organism>
<gene>
    <name evidence="1" type="ORF">T190607A01A_11254</name>
</gene>
<keyword evidence="2" id="KW-1185">Reference proteome</keyword>
<dbReference type="Proteomes" id="UP001497416">
    <property type="component" value="Unassembled WGS sequence"/>
</dbReference>
<proteinExistence type="predicted"/>
<dbReference type="RefSeq" id="WP_348711142.1">
    <property type="nucleotide sequence ID" value="NZ_CAXIXY010000003.1"/>
</dbReference>
<name>A0ABM9NWF3_9FLAO</name>
<dbReference type="EMBL" id="CAXIXY010000003">
    <property type="protein sequence ID" value="CAL2081794.1"/>
    <property type="molecule type" value="Genomic_DNA"/>
</dbReference>
<sequence>MKRRNFIKRTSLATGGMFFVPQFLKAFEHDLPELNNYKKLVIIQLKGGNDGLNTIVPFRNDIYYQNRQRIGIQKSELLNLNSELGFHKSLLPLKRLFDNGYVSIINNVGYPNPNRSHFRSTDIWQTASDSNQYLQSGWVGRFLDETNAKPYGAIEVDENLSLMLKGNNQNGLAITNPKLFHRLLNQPFFDNVFNKYSSDSHLSEHNLGYLYNTMIDAKSSAAYIYEKTKTSSSSVDYPKNAFGKQLKTISEFISSGIDTQIYYAGLTGFDTHANQTNRQSRLLKVYAESIEAFVKDLEKNNQFKDTLILTFSEFGRRVKQNGSNGTDHGTANNVFVIGKNLKKNGIYNALPNLNDLDNNGDLKFSIDFREVYATLLDKWLGIDNNKILNKKFSNLDFI</sequence>
<accession>A0ABM9NWF3</accession>
<protein>
    <submittedName>
        <fullName evidence="1">Twin-arginine translocation pathway signal</fullName>
    </submittedName>
</protein>
<dbReference type="PANTHER" id="PTHR43737:SF1">
    <property type="entry name" value="DUF1501 DOMAIN-CONTAINING PROTEIN"/>
    <property type="match status" value="1"/>
</dbReference>